<dbReference type="EMBL" id="UGPG01000001">
    <property type="protein sequence ID" value="STY43199.1"/>
    <property type="molecule type" value="Genomic_DNA"/>
</dbReference>
<sequence>MNGKTEYVKAYKDNQLVNNKVIFFTKEKEKAQALLASNLHFIGKSISYLQDITTKEAAIALAEAEWILSTIELPTYFIKKENQNYLQILPEETLNANQIRLLLHADFIMQENAPQSLAQIKPILTADFISVKDWAQYVFTKTPIQQKVKKNIVMYCGGFKKNGVTTSALNLMHNLDKEKYQLIVIEEDNLGYYEQKNFDKIPANVVKVQIPGDCNIFPEETAAFTQFHEEPLPHLIKNGKANFLTADIKAIYQRELKRILGPTKIDIALDFDGYFKYWTLLFAASQDSKKIIFQHNEMMHEYSKKTAGNYKHRDDLNIIFPLYNCFDHVVSVAEHTGDVNKDFLKHLVKDTTKMTYVHNSIDYKRILEASDEENGVQLPADTFNFVTMGRLAPEKNQKMMIDAFYQLQEKYSATSLYIIGSGELEAELTEYVADPRLQGKVHLLGQLDNPFPTIKAADAFVLSSVHEGQPMVLLESLVLDTNILSTNIPGCYSILKDGYGLLVDNDTTGLVNGMEKMYTHEFKQKRFDYKKYNEEAIEMIENMLDDVSIAQISKIDIEI</sequence>
<name>A0A378M9Y9_LISGR</name>
<dbReference type="AlphaFoldDB" id="A0A378M9Y9"/>
<dbReference type="Proteomes" id="UP000254879">
    <property type="component" value="Unassembled WGS sequence"/>
</dbReference>
<organism evidence="2 3">
    <name type="scientific">Listeria grayi</name>
    <name type="common">Listeria murrayi</name>
    <dbReference type="NCBI Taxonomy" id="1641"/>
    <lineage>
        <taxon>Bacteria</taxon>
        <taxon>Bacillati</taxon>
        <taxon>Bacillota</taxon>
        <taxon>Bacilli</taxon>
        <taxon>Bacillales</taxon>
        <taxon>Listeriaceae</taxon>
        <taxon>Listeria</taxon>
    </lineage>
</organism>
<dbReference type="CDD" id="cd03811">
    <property type="entry name" value="GT4_GT28_WabH-like"/>
    <property type="match status" value="1"/>
</dbReference>
<accession>A0A378M9Y9</accession>
<evidence type="ECO:0000259" key="1">
    <source>
        <dbReference type="Pfam" id="PF00534"/>
    </source>
</evidence>
<keyword evidence="2" id="KW-0808">Transferase</keyword>
<gene>
    <name evidence="2" type="ORF">NCTC10815_00486</name>
</gene>
<evidence type="ECO:0000313" key="3">
    <source>
        <dbReference type="Proteomes" id="UP000254879"/>
    </source>
</evidence>
<reference evidence="2 3" key="1">
    <citation type="submission" date="2018-06" db="EMBL/GenBank/DDBJ databases">
        <authorList>
            <consortium name="Pathogen Informatics"/>
            <person name="Doyle S."/>
        </authorList>
    </citation>
    <scope>NUCLEOTIDE SEQUENCE [LARGE SCALE GENOMIC DNA]</scope>
    <source>
        <strain evidence="3">NCTC 10815</strain>
    </source>
</reference>
<dbReference type="PANTHER" id="PTHR12526:SF630">
    <property type="entry name" value="GLYCOSYLTRANSFERASE"/>
    <property type="match status" value="1"/>
</dbReference>
<feature type="domain" description="Glycosyl transferase family 1" evidence="1">
    <location>
        <begin position="378"/>
        <end position="532"/>
    </location>
</feature>
<dbReference type="PANTHER" id="PTHR12526">
    <property type="entry name" value="GLYCOSYLTRANSFERASE"/>
    <property type="match status" value="1"/>
</dbReference>
<dbReference type="GO" id="GO:0016757">
    <property type="term" value="F:glycosyltransferase activity"/>
    <property type="evidence" value="ECO:0007669"/>
    <property type="project" value="UniProtKB-KW"/>
</dbReference>
<evidence type="ECO:0000313" key="2">
    <source>
        <dbReference type="EMBL" id="STY43199.1"/>
    </source>
</evidence>
<dbReference type="Gene3D" id="3.40.50.2000">
    <property type="entry name" value="Glycogen Phosphorylase B"/>
    <property type="match status" value="2"/>
</dbReference>
<protein>
    <submittedName>
        <fullName evidence="2">UDP-D-galactose:(Glucosyl)lipopolysaccharide-1,6-D-galactosyltransferase</fullName>
    </submittedName>
</protein>
<dbReference type="InterPro" id="IPR001296">
    <property type="entry name" value="Glyco_trans_1"/>
</dbReference>
<dbReference type="SUPFAM" id="SSF53756">
    <property type="entry name" value="UDP-Glycosyltransferase/glycogen phosphorylase"/>
    <property type="match status" value="1"/>
</dbReference>
<keyword evidence="2" id="KW-0328">Glycosyltransferase</keyword>
<dbReference type="RefSeq" id="WP_115345589.1">
    <property type="nucleotide sequence ID" value="NZ_UGPG01000001.1"/>
</dbReference>
<dbReference type="Pfam" id="PF00534">
    <property type="entry name" value="Glycos_transf_1"/>
    <property type="match status" value="1"/>
</dbReference>
<proteinExistence type="predicted"/>